<sequence length="81" mass="8916">MLFFSSFSNIFTFQNSLETHVVGLFGAVKYSHTGVTSIAAAVRSTRRNSVVVFVCLFTSSSSYFASDQFSSFYLSSSPDFP</sequence>
<organism evidence="1 2">
    <name type="scientific">Caenorhabditis auriculariae</name>
    <dbReference type="NCBI Taxonomy" id="2777116"/>
    <lineage>
        <taxon>Eukaryota</taxon>
        <taxon>Metazoa</taxon>
        <taxon>Ecdysozoa</taxon>
        <taxon>Nematoda</taxon>
        <taxon>Chromadorea</taxon>
        <taxon>Rhabditida</taxon>
        <taxon>Rhabditina</taxon>
        <taxon>Rhabditomorpha</taxon>
        <taxon>Rhabditoidea</taxon>
        <taxon>Rhabditidae</taxon>
        <taxon>Peloderinae</taxon>
        <taxon>Caenorhabditis</taxon>
    </lineage>
</organism>
<name>A0A8S1GWE4_9PELO</name>
<dbReference type="EMBL" id="CAJGYM010000005">
    <property type="protein sequence ID" value="CAD6187103.1"/>
    <property type="molecule type" value="Genomic_DNA"/>
</dbReference>
<dbReference type="AlphaFoldDB" id="A0A8S1GWE4"/>
<evidence type="ECO:0000313" key="2">
    <source>
        <dbReference type="Proteomes" id="UP000835052"/>
    </source>
</evidence>
<reference evidence="1" key="1">
    <citation type="submission" date="2020-10" db="EMBL/GenBank/DDBJ databases">
        <authorList>
            <person name="Kikuchi T."/>
        </authorList>
    </citation>
    <scope>NUCLEOTIDE SEQUENCE</scope>
    <source>
        <strain evidence="1">NKZ352</strain>
    </source>
</reference>
<keyword evidence="2" id="KW-1185">Reference proteome</keyword>
<gene>
    <name evidence="1" type="ORF">CAUJ_LOCUS3022</name>
</gene>
<protein>
    <submittedName>
        <fullName evidence="1">Uncharacterized protein</fullName>
    </submittedName>
</protein>
<comment type="caution">
    <text evidence="1">The sequence shown here is derived from an EMBL/GenBank/DDBJ whole genome shotgun (WGS) entry which is preliminary data.</text>
</comment>
<proteinExistence type="predicted"/>
<accession>A0A8S1GWE4</accession>
<evidence type="ECO:0000313" key="1">
    <source>
        <dbReference type="EMBL" id="CAD6187103.1"/>
    </source>
</evidence>
<dbReference type="Proteomes" id="UP000835052">
    <property type="component" value="Unassembled WGS sequence"/>
</dbReference>